<evidence type="ECO:0000256" key="2">
    <source>
        <dbReference type="ARBA" id="ARBA00022649"/>
    </source>
</evidence>
<keyword evidence="4" id="KW-1185">Reference proteome</keyword>
<protein>
    <submittedName>
        <fullName evidence="3">Toxin RelE</fullName>
    </submittedName>
</protein>
<dbReference type="InterPro" id="IPR035093">
    <property type="entry name" value="RelE/ParE_toxin_dom_sf"/>
</dbReference>
<keyword evidence="2" id="KW-1277">Toxin-antitoxin system</keyword>
<dbReference type="PANTHER" id="PTHR35601">
    <property type="entry name" value="TOXIN RELE"/>
    <property type="match status" value="1"/>
</dbReference>
<dbReference type="InterPro" id="IPR007712">
    <property type="entry name" value="RelE/ParE_toxin"/>
</dbReference>
<dbReference type="AlphaFoldDB" id="A0A6N4VFQ6"/>
<dbReference type="SUPFAM" id="SSF143011">
    <property type="entry name" value="RelE-like"/>
    <property type="match status" value="1"/>
</dbReference>
<name>A0A6N4VFQ6_9MYCO</name>
<proteinExistence type="inferred from homology"/>
<organism evidence="3 4">
    <name type="scientific">Mycolicibacterium poriferae</name>
    <dbReference type="NCBI Taxonomy" id="39694"/>
    <lineage>
        <taxon>Bacteria</taxon>
        <taxon>Bacillati</taxon>
        <taxon>Actinomycetota</taxon>
        <taxon>Actinomycetes</taxon>
        <taxon>Mycobacteriales</taxon>
        <taxon>Mycobacteriaceae</taxon>
        <taxon>Mycolicibacterium</taxon>
    </lineage>
</organism>
<accession>A0A6N4VFQ6</accession>
<dbReference type="EMBL" id="AP022570">
    <property type="protein sequence ID" value="BBX53665.1"/>
    <property type="molecule type" value="Genomic_DNA"/>
</dbReference>
<dbReference type="Proteomes" id="UP000466785">
    <property type="component" value="Chromosome"/>
</dbReference>
<gene>
    <name evidence="3" type="ORF">MPOR_46910</name>
</gene>
<dbReference type="RefSeq" id="WP_170311212.1">
    <property type="nucleotide sequence ID" value="NZ_AP022570.1"/>
</dbReference>
<dbReference type="PANTHER" id="PTHR35601:SF1">
    <property type="entry name" value="TOXIN RELE"/>
    <property type="match status" value="1"/>
</dbReference>
<dbReference type="Pfam" id="PF05016">
    <property type="entry name" value="ParE_toxin"/>
    <property type="match status" value="1"/>
</dbReference>
<reference evidence="3 4" key="1">
    <citation type="journal article" date="2019" name="Emerg. Microbes Infect.">
        <title>Comprehensive subspecies identification of 175 nontuberculous mycobacteria species based on 7547 genomic profiles.</title>
        <authorList>
            <person name="Matsumoto Y."/>
            <person name="Kinjo T."/>
            <person name="Motooka D."/>
            <person name="Nabeya D."/>
            <person name="Jung N."/>
            <person name="Uechi K."/>
            <person name="Horii T."/>
            <person name="Iida T."/>
            <person name="Fujita J."/>
            <person name="Nakamura S."/>
        </authorList>
    </citation>
    <scope>NUCLEOTIDE SEQUENCE [LARGE SCALE GENOMIC DNA]</scope>
    <source>
        <strain evidence="3 4">JCM 12603</strain>
    </source>
</reference>
<dbReference type="KEGG" id="mpof:MPOR_46910"/>
<dbReference type="Gene3D" id="3.30.2310.20">
    <property type="entry name" value="RelE-like"/>
    <property type="match status" value="1"/>
</dbReference>
<evidence type="ECO:0000313" key="4">
    <source>
        <dbReference type="Proteomes" id="UP000466785"/>
    </source>
</evidence>
<evidence type="ECO:0000313" key="3">
    <source>
        <dbReference type="EMBL" id="BBX53665.1"/>
    </source>
</evidence>
<comment type="similarity">
    <text evidence="1">Belongs to the RelE toxin family.</text>
</comment>
<sequence length="87" mass="10064">MTYRVELTSAAKRALTEVLPEAVAVACWEFIRGPLADSPYRVGKPLRGQLDGRHSARRGEFRVVYQVFDDRIVVRVIHIAHRRDVYR</sequence>
<evidence type="ECO:0000256" key="1">
    <source>
        <dbReference type="ARBA" id="ARBA00006226"/>
    </source>
</evidence>